<dbReference type="KEGG" id="ypi:YpsIP31758_1648"/>
<gene>
    <name evidence="1" type="ordered locus">YpsIP31758_1648</name>
</gene>
<dbReference type="HOGENOM" id="CLU_3319667_0_0_6"/>
<evidence type="ECO:0000313" key="1">
    <source>
        <dbReference type="EMBL" id="ABS46934.1"/>
    </source>
</evidence>
<proteinExistence type="predicted"/>
<dbReference type="Proteomes" id="UP000002412">
    <property type="component" value="Chromosome"/>
</dbReference>
<sequence length="39" mass="4273">MDDTPRHDDPDNSKLLLADGIKSTVNTNKSVYIAVTTLI</sequence>
<dbReference type="EMBL" id="CP000720">
    <property type="protein sequence ID" value="ABS46934.1"/>
    <property type="molecule type" value="Genomic_DNA"/>
</dbReference>
<dbReference type="AlphaFoldDB" id="A0A0U1QWI1"/>
<name>A0A0U1QWI1_YERP3</name>
<evidence type="ECO:0000313" key="2">
    <source>
        <dbReference type="Proteomes" id="UP000002412"/>
    </source>
</evidence>
<organism evidence="1 2">
    <name type="scientific">Yersinia pseudotuberculosis serotype O:1b (strain IP 31758)</name>
    <dbReference type="NCBI Taxonomy" id="349747"/>
    <lineage>
        <taxon>Bacteria</taxon>
        <taxon>Pseudomonadati</taxon>
        <taxon>Pseudomonadota</taxon>
        <taxon>Gammaproteobacteria</taxon>
        <taxon>Enterobacterales</taxon>
        <taxon>Yersiniaceae</taxon>
        <taxon>Yersinia</taxon>
    </lineage>
</organism>
<reference evidence="1 2" key="1">
    <citation type="journal article" date="2007" name="PLoS Genet.">
        <title>The complete genome sequence of Yersinia pseudotuberculosis IP31758, the causative agent of Far East scarlet-like fever.</title>
        <authorList>
            <person name="Eppinger M."/>
            <person name="Rosovitz M.J."/>
            <person name="Fricke W.F."/>
            <person name="Rasko D.A."/>
            <person name="Kokorina G."/>
            <person name="Fayolle C."/>
            <person name="Lindler L.E."/>
            <person name="Carniel E."/>
            <person name="Ravel J."/>
        </authorList>
    </citation>
    <scope>NUCLEOTIDE SEQUENCE [LARGE SCALE GENOMIC DNA]</scope>
    <source>
        <strain evidence="1 2">IP 31758</strain>
    </source>
</reference>
<protein>
    <submittedName>
        <fullName evidence="1">Uncharacterized protein</fullName>
    </submittedName>
</protein>
<accession>A0A0U1QWI1</accession>